<name>A0AAW2W822_9LAMI</name>
<dbReference type="PANTHER" id="PTHR12956:SF24">
    <property type="entry name" value="TRANSMEMBRANE PROTEIN (DUF616)"/>
    <property type="match status" value="1"/>
</dbReference>
<dbReference type="EMBL" id="JACGWN010000008">
    <property type="protein sequence ID" value="KAL0437979.1"/>
    <property type="molecule type" value="Genomic_DNA"/>
</dbReference>
<dbReference type="AlphaFoldDB" id="A0AAW2W822"/>
<dbReference type="InterPro" id="IPR048354">
    <property type="entry name" value="TOD1_MUCI70_glycTrfase_dom"/>
</dbReference>
<keyword evidence="2" id="KW-1133">Transmembrane helix</keyword>
<feature type="compositionally biased region" description="Basic and acidic residues" evidence="1">
    <location>
        <begin position="200"/>
        <end position="222"/>
    </location>
</feature>
<feature type="domain" description="TOD1/MUCI70 glycosyltransferase-like" evidence="3">
    <location>
        <begin position="596"/>
        <end position="715"/>
    </location>
</feature>
<feature type="domain" description="TOD1/MUCI70 glycosyltransferase-like" evidence="3">
    <location>
        <begin position="367"/>
        <end position="538"/>
    </location>
</feature>
<organism evidence="4">
    <name type="scientific">Sesamum latifolium</name>
    <dbReference type="NCBI Taxonomy" id="2727402"/>
    <lineage>
        <taxon>Eukaryota</taxon>
        <taxon>Viridiplantae</taxon>
        <taxon>Streptophyta</taxon>
        <taxon>Embryophyta</taxon>
        <taxon>Tracheophyta</taxon>
        <taxon>Spermatophyta</taxon>
        <taxon>Magnoliopsida</taxon>
        <taxon>eudicotyledons</taxon>
        <taxon>Gunneridae</taxon>
        <taxon>Pentapetalae</taxon>
        <taxon>asterids</taxon>
        <taxon>lamiids</taxon>
        <taxon>Lamiales</taxon>
        <taxon>Pedaliaceae</taxon>
        <taxon>Sesamum</taxon>
    </lineage>
</organism>
<feature type="region of interest" description="Disordered" evidence="1">
    <location>
        <begin position="102"/>
        <end position="162"/>
    </location>
</feature>
<feature type="transmembrane region" description="Helical" evidence="2">
    <location>
        <begin position="46"/>
        <end position="67"/>
    </location>
</feature>
<proteinExistence type="predicted"/>
<keyword evidence="2" id="KW-0812">Transmembrane</keyword>
<feature type="compositionally biased region" description="Basic residues" evidence="1">
    <location>
        <begin position="328"/>
        <end position="338"/>
    </location>
</feature>
<feature type="region of interest" description="Disordered" evidence="1">
    <location>
        <begin position="200"/>
        <end position="261"/>
    </location>
</feature>
<reference evidence="4" key="2">
    <citation type="journal article" date="2024" name="Plant">
        <title>Genomic evolution and insights into agronomic trait innovations of Sesamum species.</title>
        <authorList>
            <person name="Miao H."/>
            <person name="Wang L."/>
            <person name="Qu L."/>
            <person name="Liu H."/>
            <person name="Sun Y."/>
            <person name="Le M."/>
            <person name="Wang Q."/>
            <person name="Wei S."/>
            <person name="Zheng Y."/>
            <person name="Lin W."/>
            <person name="Duan Y."/>
            <person name="Cao H."/>
            <person name="Xiong S."/>
            <person name="Wang X."/>
            <person name="Wei L."/>
            <person name="Li C."/>
            <person name="Ma Q."/>
            <person name="Ju M."/>
            <person name="Zhao R."/>
            <person name="Li G."/>
            <person name="Mu C."/>
            <person name="Tian Q."/>
            <person name="Mei H."/>
            <person name="Zhang T."/>
            <person name="Gao T."/>
            <person name="Zhang H."/>
        </authorList>
    </citation>
    <scope>NUCLEOTIDE SEQUENCE</scope>
    <source>
        <strain evidence="4">KEN1</strain>
    </source>
</reference>
<gene>
    <name evidence="4" type="ORF">Slati_2280900</name>
</gene>
<feature type="compositionally biased region" description="Acidic residues" evidence="1">
    <location>
        <begin position="223"/>
        <end position="245"/>
    </location>
</feature>
<accession>A0AAW2W822</accession>
<dbReference type="Pfam" id="PF04765">
    <property type="entry name" value="TOD1_MUCI70"/>
    <property type="match status" value="2"/>
</dbReference>
<feature type="compositionally biased region" description="Basic and acidic residues" evidence="1">
    <location>
        <begin position="112"/>
        <end position="128"/>
    </location>
</feature>
<evidence type="ECO:0000256" key="1">
    <source>
        <dbReference type="SAM" id="MobiDB-lite"/>
    </source>
</evidence>
<protein>
    <recommendedName>
        <fullName evidence="3">TOD1/MUCI70 glycosyltransferase-like domain-containing protein</fullName>
    </recommendedName>
</protein>
<evidence type="ECO:0000259" key="3">
    <source>
        <dbReference type="Pfam" id="PF04765"/>
    </source>
</evidence>
<feature type="compositionally biased region" description="Basic and acidic residues" evidence="1">
    <location>
        <begin position="151"/>
        <end position="162"/>
    </location>
</feature>
<dbReference type="InterPro" id="IPR006852">
    <property type="entry name" value="TOD1_MUCI70"/>
</dbReference>
<reference evidence="4" key="1">
    <citation type="submission" date="2020-06" db="EMBL/GenBank/DDBJ databases">
        <authorList>
            <person name="Li T."/>
            <person name="Hu X."/>
            <person name="Zhang T."/>
            <person name="Song X."/>
            <person name="Zhang H."/>
            <person name="Dai N."/>
            <person name="Sheng W."/>
            <person name="Hou X."/>
            <person name="Wei L."/>
        </authorList>
    </citation>
    <scope>NUCLEOTIDE SEQUENCE</scope>
    <source>
        <strain evidence="4">KEN1</strain>
        <tissue evidence="4">Leaf</tissue>
    </source>
</reference>
<dbReference type="PANTHER" id="PTHR12956">
    <property type="entry name" value="ALKALINE CERAMIDASE-RELATED"/>
    <property type="match status" value="1"/>
</dbReference>
<sequence length="779" mass="89634">MAQYRQSGGVNGPRYVVAPDHVSVGVRGGSRHFYHRRPKAPPAYKISIGFCVLTLSLILSISAFFYFSLQGREINTHQVQDDDMGNDSDFLMDVTRIQRPKELKFGHGSTAHGRDSRYWDKDDRRRDEDYTEEEVDRVEGGSVGKVQTPVEKSDKKSYDDQSHKVLARQGNGLYNEAGRNELKMYEAEYEASLKSIRESTDLHDIRNQHSEDTDGREDRAVDDSDEYDDGIDLQDDQMEEDDDVGHDDKHHSSASKPHIFDTEEASYVHHARNKKQNFDEKADKASAGFYSTESLADSQHNKINEDSAHASSIEDQPVRRLIPEKHTISKKKSKHRKSSGSCEMKILNSSALLVEPLESRKFVRFSLQYTETEEKPMGDEKWEPRFAGHQSLREREESFIARDQKINCGFVKGPKGSPSTGFDLAEDDAKYISSCHIAVISCIFGNSDRLRSPISKAVSRFSRKNVCFVMFVDEVTLRTLSSEGQMPDMMGYVGLWKIVVVKNLPYTDMRRVGKIPKFLSHRLFPSARPGMRIEIVMRIISPYMQNGEDTEACYLISTQFGWIANFVSNLIRCLSWNIFYGEKVMNMQFQIIMIAMCLWEEVAQNKKLNKYNHSVIDEQFAFYQADGMRRFNASDPSKLLPSNVPEGSFIVRAHTPMSNLFSCLWFNEVDRFTPRDQLSFAYTYHKLRRTNPEKPYHLNMFKDCERRKIAKLYHHRSEGRRNVPQHETEVIYIVKSYGESGTIRCKFATAVRRSESPLLRLTQYEQGRSILLNPNSLGR</sequence>
<evidence type="ECO:0000313" key="4">
    <source>
        <dbReference type="EMBL" id="KAL0437979.1"/>
    </source>
</evidence>
<feature type="region of interest" description="Disordered" evidence="1">
    <location>
        <begin position="321"/>
        <end position="340"/>
    </location>
</feature>
<keyword evidence="2" id="KW-0472">Membrane</keyword>
<evidence type="ECO:0000256" key="2">
    <source>
        <dbReference type="SAM" id="Phobius"/>
    </source>
</evidence>
<comment type="caution">
    <text evidence="4">The sequence shown here is derived from an EMBL/GenBank/DDBJ whole genome shotgun (WGS) entry which is preliminary data.</text>
</comment>